<dbReference type="PROSITE" id="PS50207">
    <property type="entry name" value="CASPASE_P10"/>
    <property type="match status" value="1"/>
</dbReference>
<dbReference type="AlphaFoldDB" id="A0A226EYT0"/>
<feature type="compositionally biased region" description="Basic and acidic residues" evidence="3">
    <location>
        <begin position="254"/>
        <end position="263"/>
    </location>
</feature>
<dbReference type="Proteomes" id="UP000198287">
    <property type="component" value="Unassembled WGS sequence"/>
</dbReference>
<dbReference type="InterPro" id="IPR011600">
    <property type="entry name" value="Pept_C14_caspase"/>
</dbReference>
<dbReference type="PRINTS" id="PR00376">
    <property type="entry name" value="IL1BCENZYME"/>
</dbReference>
<feature type="region of interest" description="Disordered" evidence="3">
    <location>
        <begin position="305"/>
        <end position="336"/>
    </location>
</feature>
<feature type="region of interest" description="Disordered" evidence="3">
    <location>
        <begin position="245"/>
        <end position="265"/>
    </location>
</feature>
<dbReference type="Gene3D" id="3.40.50.1460">
    <property type="match status" value="1"/>
</dbReference>
<dbReference type="SMART" id="SM00115">
    <property type="entry name" value="CASc"/>
    <property type="match status" value="1"/>
</dbReference>
<evidence type="ECO:0000259" key="5">
    <source>
        <dbReference type="PROSITE" id="PS50208"/>
    </source>
</evidence>
<dbReference type="InterPro" id="IPR015917">
    <property type="entry name" value="Pept_C14A"/>
</dbReference>
<comment type="caution">
    <text evidence="6">The sequence shown here is derived from an EMBL/GenBank/DDBJ whole genome shotgun (WGS) entry which is preliminary data.</text>
</comment>
<dbReference type="InterPro" id="IPR001309">
    <property type="entry name" value="Pept_C14_p20"/>
</dbReference>
<comment type="similarity">
    <text evidence="1 2">Belongs to the peptidase C14A family.</text>
</comment>
<feature type="compositionally biased region" description="Low complexity" evidence="3">
    <location>
        <begin position="316"/>
        <end position="334"/>
    </location>
</feature>
<accession>A0A226EYT0</accession>
<evidence type="ECO:0000313" key="6">
    <source>
        <dbReference type="EMBL" id="OXA62297.1"/>
    </source>
</evidence>
<evidence type="ECO:0000256" key="1">
    <source>
        <dbReference type="ARBA" id="ARBA00010134"/>
    </source>
</evidence>
<evidence type="ECO:0000313" key="7">
    <source>
        <dbReference type="Proteomes" id="UP000198287"/>
    </source>
</evidence>
<evidence type="ECO:0000256" key="3">
    <source>
        <dbReference type="SAM" id="MobiDB-lite"/>
    </source>
</evidence>
<dbReference type="Pfam" id="PF00656">
    <property type="entry name" value="Peptidase_C14"/>
    <property type="match status" value="1"/>
</dbReference>
<dbReference type="EMBL" id="LNIX01000001">
    <property type="protein sequence ID" value="OXA62297.1"/>
    <property type="molecule type" value="Genomic_DNA"/>
</dbReference>
<reference evidence="6 7" key="1">
    <citation type="submission" date="2015-12" db="EMBL/GenBank/DDBJ databases">
        <title>The genome of Folsomia candida.</title>
        <authorList>
            <person name="Faddeeva A."/>
            <person name="Derks M.F."/>
            <person name="Anvar Y."/>
            <person name="Smit S."/>
            <person name="Van Straalen N."/>
            <person name="Roelofs D."/>
        </authorList>
    </citation>
    <scope>NUCLEOTIDE SEQUENCE [LARGE SCALE GENOMIC DNA]</scope>
    <source>
        <strain evidence="6 7">VU population</strain>
        <tissue evidence="6">Whole body</tissue>
    </source>
</reference>
<organism evidence="6 7">
    <name type="scientific">Folsomia candida</name>
    <name type="common">Springtail</name>
    <dbReference type="NCBI Taxonomy" id="158441"/>
    <lineage>
        <taxon>Eukaryota</taxon>
        <taxon>Metazoa</taxon>
        <taxon>Ecdysozoa</taxon>
        <taxon>Arthropoda</taxon>
        <taxon>Hexapoda</taxon>
        <taxon>Collembola</taxon>
        <taxon>Entomobryomorpha</taxon>
        <taxon>Isotomoidea</taxon>
        <taxon>Isotomidae</taxon>
        <taxon>Proisotominae</taxon>
        <taxon>Folsomia</taxon>
    </lineage>
</organism>
<feature type="domain" description="Caspase family p20" evidence="5">
    <location>
        <begin position="581"/>
        <end position="687"/>
    </location>
</feature>
<keyword evidence="7" id="KW-1185">Reference proteome</keyword>
<dbReference type="InterPro" id="IPR029030">
    <property type="entry name" value="Caspase-like_dom_sf"/>
</dbReference>
<dbReference type="InterPro" id="IPR052039">
    <property type="entry name" value="Caspase-related_regulators"/>
</dbReference>
<evidence type="ECO:0000256" key="2">
    <source>
        <dbReference type="RuleBase" id="RU003971"/>
    </source>
</evidence>
<proteinExistence type="inferred from homology"/>
<dbReference type="PANTHER" id="PTHR22576">
    <property type="entry name" value="MUCOSA ASSOCIATED LYMPHOID TISSUE LYMPHOMA TRANSLOCATION PROTEIN 1/PARACASPASE"/>
    <property type="match status" value="1"/>
</dbReference>
<dbReference type="STRING" id="158441.A0A226EYT0"/>
<sequence>MAGTGNHQKIGSITKEKIWKPITFNVIYKFPKQPAKEKQQPVKCVIADDTGLITLLVSSKDEKSYDFLKVNQCYTIMAGGCFSKAVNSLYKHLYVHPSGMELWVRDQDKIAKDKVPMDPGHLALSSLNFNFTDLSKLAKGVSFDTFAKVQWQGPEENGLDGIPLKKILLVDESVGKKQALRCHLKGDHRKLIRRKGQILAIFNAYIGSDANDLVIHVNNTSAAFVVTATEWDWILSDEQRQHKDSLIKMGHSRRSSESRHEPSTENIDLEAENHAMNGMNDQPRLGGEGPELDCSIEEECQVTPTKIPKLENGTASSSVLKPSTSSPRQSSRPPITCCSISDLESLLKGKRRTDLDIEINAVHLSPNFVLRRYLGCVKCSKSLLVENGSYVCYGKNCCRKSPSNVKNYRNDPAQRKSFYLLKNLEIKDKDNHFVDNLIAYNSTVQEFLNKDADDFESDSLALDSFTSLIKDRLLNVAIKATRGCTGPELKNRWTLTVNKISVFEDSDAPRDGSSSSAPLASEITDTTDEFDIRTFLARRIPFEISVVRCGNSQLPQNDEDQYIQTKKPQGIALHIYTSKGRDGSDIDKRMFEELFQQLNYIVITVVDVKSDELQHQINECRKELVDKKLESFVLCISGHGLSNNIQLADNTLVNIWTDLIYQFDDTNFKEFRGRPKIVLVNACQGFASREHIVPFSNPISSPNHPDFLVFIATSPGFQTFRNGAIGTHFMRSVAYVLMRKAHNMEIKKLFYLVAKILYSPDESAMQKPQLPEIRDFIFSKQFFFRP</sequence>
<dbReference type="GO" id="GO:0004197">
    <property type="term" value="F:cysteine-type endopeptidase activity"/>
    <property type="evidence" value="ECO:0007669"/>
    <property type="project" value="InterPro"/>
</dbReference>
<gene>
    <name evidence="6" type="ORF">Fcan01_02884</name>
</gene>
<dbReference type="SUPFAM" id="SSF52129">
    <property type="entry name" value="Caspase-like"/>
    <property type="match status" value="1"/>
</dbReference>
<dbReference type="InterPro" id="IPR002138">
    <property type="entry name" value="Pept_C14_p10"/>
</dbReference>
<dbReference type="PANTHER" id="PTHR22576:SF41">
    <property type="entry name" value="CASPASE 14, APOPTOSIS-RELATED CYSTEINE PEPTIDASE"/>
    <property type="match status" value="1"/>
</dbReference>
<dbReference type="PROSITE" id="PS50208">
    <property type="entry name" value="CASPASE_P20"/>
    <property type="match status" value="1"/>
</dbReference>
<evidence type="ECO:0000259" key="4">
    <source>
        <dbReference type="PROSITE" id="PS50207"/>
    </source>
</evidence>
<protein>
    <submittedName>
        <fullName evidence="6">Caspase-8</fullName>
    </submittedName>
</protein>
<feature type="domain" description="Caspase family p10" evidence="4">
    <location>
        <begin position="702"/>
        <end position="786"/>
    </location>
</feature>
<name>A0A226EYT0_FOLCA</name>
<dbReference type="OrthoDB" id="6044770at2759"/>
<dbReference type="GO" id="GO:0006508">
    <property type="term" value="P:proteolysis"/>
    <property type="evidence" value="ECO:0007669"/>
    <property type="project" value="InterPro"/>
</dbReference>